<accession>A0ABC8CRU6</accession>
<feature type="domain" description="NYN" evidence="2">
    <location>
        <begin position="140"/>
        <end position="202"/>
    </location>
</feature>
<dbReference type="Gene3D" id="3.40.50.1010">
    <property type="entry name" value="5'-nuclease"/>
    <property type="match status" value="1"/>
</dbReference>
<evidence type="ECO:0000259" key="2">
    <source>
        <dbReference type="Pfam" id="PF01936"/>
    </source>
</evidence>
<evidence type="ECO:0000313" key="4">
    <source>
        <dbReference type="Proteomes" id="UP000231994"/>
    </source>
</evidence>
<dbReference type="AlphaFoldDB" id="A0ABC8CRU6"/>
<dbReference type="Pfam" id="PF01936">
    <property type="entry name" value="NYN"/>
    <property type="match status" value="1"/>
</dbReference>
<gene>
    <name evidence="3" type="ORF">A9D01_03535</name>
</gene>
<organism evidence="3 4">
    <name type="scientific">Corynebacterium striatum</name>
    <dbReference type="NCBI Taxonomy" id="43770"/>
    <lineage>
        <taxon>Bacteria</taxon>
        <taxon>Bacillati</taxon>
        <taxon>Actinomycetota</taxon>
        <taxon>Actinomycetes</taxon>
        <taxon>Mycobacteriales</taxon>
        <taxon>Corynebacteriaceae</taxon>
        <taxon>Corynebacterium</taxon>
    </lineage>
</organism>
<name>A0ABC8CRU6_CORST</name>
<evidence type="ECO:0000313" key="3">
    <source>
        <dbReference type="EMBL" id="ATZ09798.1"/>
    </source>
</evidence>
<dbReference type="Proteomes" id="UP000231994">
    <property type="component" value="Chromosome"/>
</dbReference>
<feature type="region of interest" description="Disordered" evidence="1">
    <location>
        <begin position="228"/>
        <end position="253"/>
    </location>
</feature>
<reference evidence="3 4" key="1">
    <citation type="submission" date="2017-11" db="EMBL/GenBank/DDBJ databases">
        <title>Whole genome sequencing of cultured pathogen.</title>
        <authorList>
            <person name="Hoffmann M."/>
            <person name="Sanchez M."/>
            <person name="Timme R."/>
            <person name="Nudel K."/>
            <person name="Bry L."/>
        </authorList>
    </citation>
    <scope>NUCLEOTIDE SEQUENCE [LARGE SCALE GENOMIC DNA]</scope>
    <source>
        <strain evidence="3 4">216</strain>
    </source>
</reference>
<sequence>MGKHSSGKSASNFPRRPIVTAILVDGGFYRHRARVLFGKKDPRDRANELLEYCRRHIRESGSSLYRIFYYDCNPSTKVLFHPLTQTQKNLGKTEEYRWMTDFLDEIVKKRKVALRRGEELETQNEYTLKPNLLKKLCRGEIEVSDLTERDFSLDITQKGVDMRIGLDIASLAERGLVNQIIMISGDSDFVPAAKHARRSGIDFILDPLWAPVSESLNEHVDGVRECVVKPPKNQDDPLYGTTPEQTAEADEEL</sequence>
<dbReference type="EMBL" id="CP024932">
    <property type="protein sequence ID" value="ATZ09798.1"/>
    <property type="molecule type" value="Genomic_DNA"/>
</dbReference>
<proteinExistence type="predicted"/>
<dbReference type="CDD" id="cd18722">
    <property type="entry name" value="PIN_NicB-like"/>
    <property type="match status" value="1"/>
</dbReference>
<evidence type="ECO:0000256" key="1">
    <source>
        <dbReference type="SAM" id="MobiDB-lite"/>
    </source>
</evidence>
<protein>
    <submittedName>
        <fullName evidence="3">NYN domain-containing protein</fullName>
    </submittedName>
</protein>
<dbReference type="InterPro" id="IPR021139">
    <property type="entry name" value="NYN"/>
</dbReference>
<dbReference type="RefSeq" id="WP_049158879.1">
    <property type="nucleotide sequence ID" value="NZ_CP024932.1"/>
</dbReference>